<dbReference type="RefSeq" id="WP_106585497.1">
    <property type="nucleotide sequence ID" value="NZ_PYGA01000019.1"/>
</dbReference>
<protein>
    <recommendedName>
        <fullName evidence="3">AMP-activated protein kinase-like protein</fullName>
    </recommendedName>
</protein>
<keyword evidence="2" id="KW-1185">Reference proteome</keyword>
<dbReference type="CDD" id="cd07184">
    <property type="entry name" value="E_set_Isoamylase_like_N"/>
    <property type="match status" value="1"/>
</dbReference>
<accession>A0A2P8D3N1</accession>
<evidence type="ECO:0008006" key="3">
    <source>
        <dbReference type="Google" id="ProtNLM"/>
    </source>
</evidence>
<dbReference type="GO" id="GO:0005975">
    <property type="term" value="P:carbohydrate metabolic process"/>
    <property type="evidence" value="ECO:0007669"/>
    <property type="project" value="UniProtKB-ARBA"/>
</dbReference>
<dbReference type="AlphaFoldDB" id="A0A2P8D3N1"/>
<dbReference type="Gene3D" id="2.60.40.10">
    <property type="entry name" value="Immunoglobulins"/>
    <property type="match status" value="1"/>
</dbReference>
<comment type="caution">
    <text evidence="1">The sequence shown here is derived from an EMBL/GenBank/DDBJ whole genome shotgun (WGS) entry which is preliminary data.</text>
</comment>
<dbReference type="InterPro" id="IPR013783">
    <property type="entry name" value="Ig-like_fold"/>
</dbReference>
<dbReference type="OrthoDB" id="9811945at2"/>
<name>A0A2P8D3N1_9ACTN</name>
<sequence>MIKRSKPDRDGHVKLTFSIPDTAPEGAVSLVGCFNAWDPYAHPLKARANGRRSAVVSVPAGDTVRFRYLGENGRWFDDEDADALHHDGGLLHL</sequence>
<proteinExistence type="predicted"/>
<reference evidence="1 2" key="1">
    <citation type="submission" date="2018-03" db="EMBL/GenBank/DDBJ databases">
        <title>Genomic Encyclopedia of Archaeal and Bacterial Type Strains, Phase II (KMG-II): from individual species to whole genera.</title>
        <authorList>
            <person name="Goeker M."/>
        </authorList>
    </citation>
    <scope>NUCLEOTIDE SEQUENCE [LARGE SCALE GENOMIC DNA]</scope>
    <source>
        <strain evidence="1 2">DSM 45312</strain>
    </source>
</reference>
<dbReference type="InterPro" id="IPR014756">
    <property type="entry name" value="Ig_E-set"/>
</dbReference>
<dbReference type="SUPFAM" id="SSF81296">
    <property type="entry name" value="E set domains"/>
    <property type="match status" value="1"/>
</dbReference>
<evidence type="ECO:0000313" key="2">
    <source>
        <dbReference type="Proteomes" id="UP000240542"/>
    </source>
</evidence>
<evidence type="ECO:0000313" key="1">
    <source>
        <dbReference type="EMBL" id="PSK91831.1"/>
    </source>
</evidence>
<dbReference type="Proteomes" id="UP000240542">
    <property type="component" value="Unassembled WGS sequence"/>
</dbReference>
<organism evidence="1 2">
    <name type="scientific">Murinocardiopsis flavida</name>
    <dbReference type="NCBI Taxonomy" id="645275"/>
    <lineage>
        <taxon>Bacteria</taxon>
        <taxon>Bacillati</taxon>
        <taxon>Actinomycetota</taxon>
        <taxon>Actinomycetes</taxon>
        <taxon>Streptosporangiales</taxon>
        <taxon>Nocardiopsidaceae</taxon>
        <taxon>Murinocardiopsis</taxon>
    </lineage>
</organism>
<dbReference type="EMBL" id="PYGA01000019">
    <property type="protein sequence ID" value="PSK91831.1"/>
    <property type="molecule type" value="Genomic_DNA"/>
</dbReference>
<gene>
    <name evidence="1" type="ORF">CLV63_119112</name>
</gene>